<protein>
    <submittedName>
        <fullName evidence="1">DUF29 domain-containing protein</fullName>
    </submittedName>
</protein>
<dbReference type="EMBL" id="JAMZMM010000039">
    <property type="protein sequence ID" value="MCP2728106.1"/>
    <property type="molecule type" value="Genomic_DNA"/>
</dbReference>
<dbReference type="PANTHER" id="PTHR34235">
    <property type="entry name" value="SLR1203 PROTEIN-RELATED"/>
    <property type="match status" value="1"/>
</dbReference>
<accession>A0AAE3GQK4</accession>
<comment type="caution">
    <text evidence="1">The sequence shown here is derived from an EMBL/GenBank/DDBJ whole genome shotgun (WGS) entry which is preliminary data.</text>
</comment>
<dbReference type="AlphaFoldDB" id="A0AAE3GQK4"/>
<organism evidence="1 2">
    <name type="scientific">Limnofasciculus baicalensis BBK-W-15</name>
    <dbReference type="NCBI Taxonomy" id="2699891"/>
    <lineage>
        <taxon>Bacteria</taxon>
        <taxon>Bacillati</taxon>
        <taxon>Cyanobacteriota</taxon>
        <taxon>Cyanophyceae</taxon>
        <taxon>Coleofasciculales</taxon>
        <taxon>Coleofasciculaceae</taxon>
        <taxon>Limnofasciculus</taxon>
        <taxon>Limnofasciculus baicalensis</taxon>
    </lineage>
</organism>
<name>A0AAE3GQK4_9CYAN</name>
<dbReference type="Proteomes" id="UP001204953">
    <property type="component" value="Unassembled WGS sequence"/>
</dbReference>
<dbReference type="Pfam" id="PF01724">
    <property type="entry name" value="DUF29"/>
    <property type="match status" value="1"/>
</dbReference>
<proteinExistence type="predicted"/>
<sequence>MLNLYTTDFYAWTQQQANFLRQGKLDDIDIINLIEEIESLGKQQKQELKNRLGVLIGHLLKWNYQPNRRSKSWKYTIQEQRLQIIDLLEQNPSLKPYIEEAITKAYQLGLLLIGRETSLNPKELPIECPYRIEQILDVSFPTDIESI</sequence>
<evidence type="ECO:0000313" key="1">
    <source>
        <dbReference type="EMBL" id="MCP2728106.1"/>
    </source>
</evidence>
<keyword evidence="2" id="KW-1185">Reference proteome</keyword>
<dbReference type="PANTHER" id="PTHR34235:SF4">
    <property type="entry name" value="SLR0291 PROTEIN"/>
    <property type="match status" value="1"/>
</dbReference>
<dbReference type="RefSeq" id="WP_254010909.1">
    <property type="nucleotide sequence ID" value="NZ_JAMZMM010000039.1"/>
</dbReference>
<dbReference type="InterPro" id="IPR002636">
    <property type="entry name" value="DUF29"/>
</dbReference>
<gene>
    <name evidence="1" type="ORF">NJ959_06405</name>
</gene>
<evidence type="ECO:0000313" key="2">
    <source>
        <dbReference type="Proteomes" id="UP001204953"/>
    </source>
</evidence>
<dbReference type="Gene3D" id="1.20.1220.20">
    <property type="entry name" value="Uncharcterised protein PF01724"/>
    <property type="match status" value="1"/>
</dbReference>
<reference evidence="1" key="1">
    <citation type="submission" date="2022-06" db="EMBL/GenBank/DDBJ databases">
        <title>New cyanobacteria of genus Symplocastrum in benthos of Lake Baikal.</title>
        <authorList>
            <person name="Sorokovikova E."/>
            <person name="Tikhonova I."/>
            <person name="Krasnopeev A."/>
            <person name="Evseev P."/>
            <person name="Gladkikh A."/>
            <person name="Belykh O."/>
        </authorList>
    </citation>
    <scope>NUCLEOTIDE SEQUENCE</scope>
    <source>
        <strain evidence="1">BBK-W-15</strain>
    </source>
</reference>